<feature type="domain" description="ChsH2 C-terminal OB-fold" evidence="1">
    <location>
        <begin position="52"/>
        <end position="114"/>
    </location>
</feature>
<accession>A0ABU0F6U8</accession>
<protein>
    <submittedName>
        <fullName evidence="2">OB-fold protein</fullName>
    </submittedName>
</protein>
<dbReference type="InterPro" id="IPR012340">
    <property type="entry name" value="NA-bd_OB-fold"/>
</dbReference>
<evidence type="ECO:0000313" key="3">
    <source>
        <dbReference type="Proteomes" id="UP001229651"/>
    </source>
</evidence>
<dbReference type="Proteomes" id="UP001229651">
    <property type="component" value="Unassembled WGS sequence"/>
</dbReference>
<dbReference type="Pfam" id="PF01796">
    <property type="entry name" value="OB_ChsH2_C"/>
    <property type="match status" value="1"/>
</dbReference>
<gene>
    <name evidence="2" type="ORF">FB470_006759</name>
</gene>
<evidence type="ECO:0000313" key="2">
    <source>
        <dbReference type="EMBL" id="MDQ0382765.1"/>
    </source>
</evidence>
<sequence length="132" mass="14724">MALFPVRRDAATAEFFDGTARGEFLLVRDTTTGEILDPRTDTAFDRARFEHVPASGEGTVVTWSVPHTRTPDGGTRRSVVGIVELAEGPWWWTELRGFDPDDDLAGARVRVRFEKSGDGEHDETVPYFAKVE</sequence>
<keyword evidence="3" id="KW-1185">Reference proteome</keyword>
<dbReference type="InterPro" id="IPR002878">
    <property type="entry name" value="ChsH2_C"/>
</dbReference>
<dbReference type="RefSeq" id="WP_306998226.1">
    <property type="nucleotide sequence ID" value="NZ_JAUSUT010000001.1"/>
</dbReference>
<reference evidence="2 3" key="1">
    <citation type="submission" date="2023-07" db="EMBL/GenBank/DDBJ databases">
        <title>Sequencing the genomes of 1000 actinobacteria strains.</title>
        <authorList>
            <person name="Klenk H.-P."/>
        </authorList>
    </citation>
    <scope>NUCLEOTIDE SEQUENCE [LARGE SCALE GENOMIC DNA]</scope>
    <source>
        <strain evidence="2 3">DSM 45805</strain>
    </source>
</reference>
<proteinExistence type="predicted"/>
<dbReference type="EMBL" id="JAUSUT010000001">
    <property type="protein sequence ID" value="MDQ0382765.1"/>
    <property type="molecule type" value="Genomic_DNA"/>
</dbReference>
<dbReference type="SUPFAM" id="SSF50249">
    <property type="entry name" value="Nucleic acid-binding proteins"/>
    <property type="match status" value="1"/>
</dbReference>
<evidence type="ECO:0000259" key="1">
    <source>
        <dbReference type="Pfam" id="PF01796"/>
    </source>
</evidence>
<name>A0ABU0F6U8_9PSEU</name>
<organism evidence="2 3">
    <name type="scientific">Amycolatopsis thermophila</name>
    <dbReference type="NCBI Taxonomy" id="206084"/>
    <lineage>
        <taxon>Bacteria</taxon>
        <taxon>Bacillati</taxon>
        <taxon>Actinomycetota</taxon>
        <taxon>Actinomycetes</taxon>
        <taxon>Pseudonocardiales</taxon>
        <taxon>Pseudonocardiaceae</taxon>
        <taxon>Amycolatopsis</taxon>
    </lineage>
</organism>
<comment type="caution">
    <text evidence="2">The sequence shown here is derived from an EMBL/GenBank/DDBJ whole genome shotgun (WGS) entry which is preliminary data.</text>
</comment>